<evidence type="ECO:0000313" key="2">
    <source>
        <dbReference type="Proteomes" id="UP000095287"/>
    </source>
</evidence>
<feature type="region of interest" description="Disordered" evidence="1">
    <location>
        <begin position="90"/>
        <end position="109"/>
    </location>
</feature>
<proteinExistence type="predicted"/>
<protein>
    <submittedName>
        <fullName evidence="3">Myotubularin phosphatase domain-containing protein</fullName>
    </submittedName>
</protein>
<sequence>MQIVDFLPGDRLGTESIVAESSGASDAAGVVRVLLPPSMMDSRSERLARRTKQQLSHRLGSLILPDGFTRRTHVSPGFTDGPRSDYLLAPEGDKPTLRTSQPPPEGQAPLWHHKPGSVVFWHSAVYPLECSGWERLAEAAENKERRNKECANSIVALQLKVFSRPTELDAAWGRQAANCISHPAFIFSSCFSNVQEDRRDLLVVTQLHANAFLLVLEHLENTTFRARFMALLVSDRSRTEVGRESSPICRGFSYLAYDTWNKDVERYGNYSDLWDSNP</sequence>
<dbReference type="AlphaFoldDB" id="A0A1I7ZWW6"/>
<dbReference type="Proteomes" id="UP000095287">
    <property type="component" value="Unplaced"/>
</dbReference>
<accession>A0A1I7ZWW6</accession>
<name>A0A1I7ZWW6_9BILA</name>
<organism evidence="2 3">
    <name type="scientific">Steinernema glaseri</name>
    <dbReference type="NCBI Taxonomy" id="37863"/>
    <lineage>
        <taxon>Eukaryota</taxon>
        <taxon>Metazoa</taxon>
        <taxon>Ecdysozoa</taxon>
        <taxon>Nematoda</taxon>
        <taxon>Chromadorea</taxon>
        <taxon>Rhabditida</taxon>
        <taxon>Tylenchina</taxon>
        <taxon>Panagrolaimomorpha</taxon>
        <taxon>Strongyloidoidea</taxon>
        <taxon>Steinernematidae</taxon>
        <taxon>Steinernema</taxon>
    </lineage>
</organism>
<dbReference type="WBParaSite" id="L893_g30413.t1">
    <property type="protein sequence ID" value="L893_g30413.t1"/>
    <property type="gene ID" value="L893_g30413"/>
</dbReference>
<evidence type="ECO:0000256" key="1">
    <source>
        <dbReference type="SAM" id="MobiDB-lite"/>
    </source>
</evidence>
<keyword evidence="2" id="KW-1185">Reference proteome</keyword>
<evidence type="ECO:0000313" key="3">
    <source>
        <dbReference type="WBParaSite" id="L893_g30413.t1"/>
    </source>
</evidence>
<reference evidence="3" key="1">
    <citation type="submission" date="2016-11" db="UniProtKB">
        <authorList>
            <consortium name="WormBaseParasite"/>
        </authorList>
    </citation>
    <scope>IDENTIFICATION</scope>
</reference>